<feature type="transmembrane region" description="Helical" evidence="10">
    <location>
        <begin position="189"/>
        <end position="209"/>
    </location>
</feature>
<gene>
    <name evidence="11" type="ORF">B5F11_03650</name>
</gene>
<dbReference type="GO" id="GO:0005886">
    <property type="term" value="C:plasma membrane"/>
    <property type="evidence" value="ECO:0007669"/>
    <property type="project" value="UniProtKB-SubCell"/>
</dbReference>
<dbReference type="EMBL" id="NFKP01000002">
    <property type="protein sequence ID" value="OUP71169.1"/>
    <property type="molecule type" value="Genomic_DNA"/>
</dbReference>
<dbReference type="NCBIfam" id="TIGR00797">
    <property type="entry name" value="matE"/>
    <property type="match status" value="1"/>
</dbReference>
<protein>
    <recommendedName>
        <fullName evidence="3">Multidrug export protein MepA</fullName>
    </recommendedName>
</protein>
<keyword evidence="9" id="KW-0046">Antibiotic resistance</keyword>
<keyword evidence="4" id="KW-0813">Transport</keyword>
<feature type="transmembrane region" description="Helical" evidence="10">
    <location>
        <begin position="293"/>
        <end position="311"/>
    </location>
</feature>
<feature type="transmembrane region" description="Helical" evidence="10">
    <location>
        <begin position="79"/>
        <end position="105"/>
    </location>
</feature>
<dbReference type="PIRSF" id="PIRSF006603">
    <property type="entry name" value="DinF"/>
    <property type="match status" value="1"/>
</dbReference>
<keyword evidence="7 10" id="KW-1133">Transmembrane helix</keyword>
<comment type="caution">
    <text evidence="11">The sequence shown here is derived from an EMBL/GenBank/DDBJ whole genome shotgun (WGS) entry which is preliminary data.</text>
</comment>
<sequence length="471" mass="51102">MRRHRGVRLLQTVLRLAGEIKFMTGKSAARAQRAEIRSEYFRYLVPTIIGQVAHCCYCLADVFFVGLGVGKDGLAALNVALPIFTVYTTFSIMVGVGAATTISVCRGRGEDENVDRVFTMAVVTVLILGALLSVFGTLFLREVACLFGATDLIVDHVVGYLAPISPFSFIYMLSSAMCVIVRSDGNPRLVMVAATTGNILNIVLDYVFVLPLGMGTFGAGLATIIGPVVTCLLLSMHFLRHYNQVHFTRRFFSPRLFARMVRNGAGSGVLETSSGFVILMFNLTLLRVSGETAVAIFSIISNIGYVGKGIFNGMAQAAQPIISISYGSGTYSRMKTVNRFAMLTALSFSLVVFGLIVLFPGQIITLFISSDAQIIAMGAPAVVLYFLSLPFTGLNTILMYYFQSTEHARITALVAVLRGIVLVYAALRIFSSLWGLTGVWLALFAAEALTFLAFYPVKLHLDARLSDGKIV</sequence>
<dbReference type="Proteomes" id="UP000196386">
    <property type="component" value="Unassembled WGS sequence"/>
</dbReference>
<keyword evidence="8 10" id="KW-0472">Membrane</keyword>
<evidence type="ECO:0000256" key="10">
    <source>
        <dbReference type="SAM" id="Phobius"/>
    </source>
</evidence>
<feature type="transmembrane region" description="Helical" evidence="10">
    <location>
        <begin position="215"/>
        <end position="239"/>
    </location>
</feature>
<dbReference type="GO" id="GO:0042910">
    <property type="term" value="F:xenobiotic transmembrane transporter activity"/>
    <property type="evidence" value="ECO:0007669"/>
    <property type="project" value="InterPro"/>
</dbReference>
<dbReference type="InterPro" id="IPR045070">
    <property type="entry name" value="MATE_MepA-like"/>
</dbReference>
<feature type="transmembrane region" description="Helical" evidence="10">
    <location>
        <begin position="260"/>
        <end position="281"/>
    </location>
</feature>
<evidence type="ECO:0000256" key="4">
    <source>
        <dbReference type="ARBA" id="ARBA00022448"/>
    </source>
</evidence>
<dbReference type="AlphaFoldDB" id="A0A1Y4MSP6"/>
<feature type="transmembrane region" description="Helical" evidence="10">
    <location>
        <begin position="433"/>
        <end position="455"/>
    </location>
</feature>
<name>A0A1Y4MSP6_9FIRM</name>
<comment type="similarity">
    <text evidence="2">Belongs to the multi antimicrobial extrusion (MATE) (TC 2.A.66.1) family. MepA subfamily.</text>
</comment>
<dbReference type="GO" id="GO:0015297">
    <property type="term" value="F:antiporter activity"/>
    <property type="evidence" value="ECO:0007669"/>
    <property type="project" value="InterPro"/>
</dbReference>
<evidence type="ECO:0000256" key="2">
    <source>
        <dbReference type="ARBA" id="ARBA00008417"/>
    </source>
</evidence>
<evidence type="ECO:0000313" key="11">
    <source>
        <dbReference type="EMBL" id="OUP71169.1"/>
    </source>
</evidence>
<proteinExistence type="inferred from homology"/>
<evidence type="ECO:0000256" key="3">
    <source>
        <dbReference type="ARBA" id="ARBA00022106"/>
    </source>
</evidence>
<dbReference type="InterPro" id="IPR051327">
    <property type="entry name" value="MATE_MepA_subfamily"/>
</dbReference>
<dbReference type="InterPro" id="IPR048279">
    <property type="entry name" value="MdtK-like"/>
</dbReference>
<comment type="subcellular location">
    <subcellularLocation>
        <location evidence="1">Cell membrane</location>
        <topology evidence="1">Multi-pass membrane protein</topology>
    </subcellularLocation>
</comment>
<organism evidence="11 12">
    <name type="scientific">Anaerotruncus colihominis</name>
    <dbReference type="NCBI Taxonomy" id="169435"/>
    <lineage>
        <taxon>Bacteria</taxon>
        <taxon>Bacillati</taxon>
        <taxon>Bacillota</taxon>
        <taxon>Clostridia</taxon>
        <taxon>Eubacteriales</taxon>
        <taxon>Oscillospiraceae</taxon>
        <taxon>Anaerotruncus</taxon>
    </lineage>
</organism>
<dbReference type="CDD" id="cd13143">
    <property type="entry name" value="MATE_MepA_like"/>
    <property type="match status" value="1"/>
</dbReference>
<dbReference type="InterPro" id="IPR002528">
    <property type="entry name" value="MATE_fam"/>
</dbReference>
<keyword evidence="5" id="KW-1003">Cell membrane</keyword>
<dbReference type="GO" id="GO:0046677">
    <property type="term" value="P:response to antibiotic"/>
    <property type="evidence" value="ECO:0007669"/>
    <property type="project" value="UniProtKB-KW"/>
</dbReference>
<evidence type="ECO:0000256" key="9">
    <source>
        <dbReference type="ARBA" id="ARBA00023251"/>
    </source>
</evidence>
<keyword evidence="6 10" id="KW-0812">Transmembrane</keyword>
<feature type="transmembrane region" description="Helical" evidence="10">
    <location>
        <begin position="43"/>
        <end position="67"/>
    </location>
</feature>
<evidence type="ECO:0000313" key="12">
    <source>
        <dbReference type="Proteomes" id="UP000196386"/>
    </source>
</evidence>
<dbReference type="Pfam" id="PF01554">
    <property type="entry name" value="MatE"/>
    <property type="match status" value="2"/>
</dbReference>
<feature type="transmembrane region" description="Helical" evidence="10">
    <location>
        <begin position="410"/>
        <end position="427"/>
    </location>
</feature>
<accession>A0A1Y4MSP6</accession>
<feature type="transmembrane region" description="Helical" evidence="10">
    <location>
        <begin position="117"/>
        <end position="140"/>
    </location>
</feature>
<evidence type="ECO:0000256" key="7">
    <source>
        <dbReference type="ARBA" id="ARBA00022989"/>
    </source>
</evidence>
<reference evidence="12" key="1">
    <citation type="submission" date="2017-04" db="EMBL/GenBank/DDBJ databases">
        <title>Function of individual gut microbiota members based on whole genome sequencing of pure cultures obtained from chicken caecum.</title>
        <authorList>
            <person name="Medvecky M."/>
            <person name="Cejkova D."/>
            <person name="Polansky O."/>
            <person name="Karasova D."/>
            <person name="Kubasova T."/>
            <person name="Cizek A."/>
            <person name="Rychlik I."/>
        </authorList>
    </citation>
    <scope>NUCLEOTIDE SEQUENCE [LARGE SCALE GENOMIC DNA]</scope>
    <source>
        <strain evidence="12">An175</strain>
    </source>
</reference>
<dbReference type="PANTHER" id="PTHR43823">
    <property type="entry name" value="SPORULATION PROTEIN YKVU"/>
    <property type="match status" value="1"/>
</dbReference>
<feature type="transmembrane region" description="Helical" evidence="10">
    <location>
        <begin position="374"/>
        <end position="398"/>
    </location>
</feature>
<evidence type="ECO:0000256" key="6">
    <source>
        <dbReference type="ARBA" id="ARBA00022692"/>
    </source>
</evidence>
<feature type="transmembrane region" description="Helical" evidence="10">
    <location>
        <begin position="340"/>
        <end position="368"/>
    </location>
</feature>
<evidence type="ECO:0000256" key="5">
    <source>
        <dbReference type="ARBA" id="ARBA00022475"/>
    </source>
</evidence>
<evidence type="ECO:0000256" key="8">
    <source>
        <dbReference type="ARBA" id="ARBA00023136"/>
    </source>
</evidence>
<dbReference type="PANTHER" id="PTHR43823:SF3">
    <property type="entry name" value="MULTIDRUG EXPORT PROTEIN MEPA"/>
    <property type="match status" value="1"/>
</dbReference>
<evidence type="ECO:0000256" key="1">
    <source>
        <dbReference type="ARBA" id="ARBA00004651"/>
    </source>
</evidence>
<feature type="transmembrane region" description="Helical" evidence="10">
    <location>
        <begin position="160"/>
        <end position="182"/>
    </location>
</feature>